<dbReference type="Proteomes" id="UP000571817">
    <property type="component" value="Unassembled WGS sequence"/>
</dbReference>
<dbReference type="AlphaFoldDB" id="A0A853DIZ4"/>
<comment type="caution">
    <text evidence="1">The sequence shown here is derived from an EMBL/GenBank/DDBJ whole genome shotgun (WGS) entry which is preliminary data.</text>
</comment>
<keyword evidence="2" id="KW-1185">Reference proteome</keyword>
<protein>
    <submittedName>
        <fullName evidence="1">Uncharacterized protein</fullName>
    </submittedName>
</protein>
<reference evidence="1 2" key="1">
    <citation type="submission" date="2020-07" db="EMBL/GenBank/DDBJ databases">
        <title>Sequencing the genomes of 1000 actinobacteria strains.</title>
        <authorList>
            <person name="Klenk H.-P."/>
        </authorList>
    </citation>
    <scope>NUCLEOTIDE SEQUENCE [LARGE SCALE GENOMIC DNA]</scope>
    <source>
        <strain evidence="1 2">DSM 29531</strain>
    </source>
</reference>
<sequence>MTRTEGSRERPLSVTADLDIEVDGVFSHLAGDGRRLVLHSEHPQAMWSALTQASLPDSVADVSGPRAVGRLARAMADAELHLDVEGPRGVIVSIGDGERSVIGLVVTGSTAVRPRSARSLLPFLGVAVRRVAHRRA</sequence>
<proteinExistence type="predicted"/>
<evidence type="ECO:0000313" key="1">
    <source>
        <dbReference type="EMBL" id="NYJ76003.1"/>
    </source>
</evidence>
<gene>
    <name evidence="1" type="ORF">HNR15_002966</name>
</gene>
<organism evidence="1 2">
    <name type="scientific">Allobranchiibius huperziae</name>
    <dbReference type="NCBI Taxonomy" id="1874116"/>
    <lineage>
        <taxon>Bacteria</taxon>
        <taxon>Bacillati</taxon>
        <taxon>Actinomycetota</taxon>
        <taxon>Actinomycetes</taxon>
        <taxon>Micrococcales</taxon>
        <taxon>Dermacoccaceae</taxon>
        <taxon>Allobranchiibius</taxon>
    </lineage>
</organism>
<dbReference type="RefSeq" id="WP_179483109.1">
    <property type="nucleotide sequence ID" value="NZ_JACCFW010000001.1"/>
</dbReference>
<evidence type="ECO:0000313" key="2">
    <source>
        <dbReference type="Proteomes" id="UP000571817"/>
    </source>
</evidence>
<dbReference type="EMBL" id="JACCFW010000001">
    <property type="protein sequence ID" value="NYJ76003.1"/>
    <property type="molecule type" value="Genomic_DNA"/>
</dbReference>
<name>A0A853DIZ4_9MICO</name>
<accession>A0A853DIZ4</accession>